<evidence type="ECO:0000313" key="5">
    <source>
        <dbReference type="Proteomes" id="UP000811899"/>
    </source>
</evidence>
<gene>
    <name evidence="4" type="ORF">KI809_08350</name>
</gene>
<dbReference type="Proteomes" id="UP000811899">
    <property type="component" value="Unassembled WGS sequence"/>
</dbReference>
<accession>A0AAW4L454</accession>
<dbReference type="PANTHER" id="PTHR43245:SF51">
    <property type="entry name" value="SHORT CHAIN DEHYDROGENASE_REDUCTASE FAMILY 42E, MEMBER 2"/>
    <property type="match status" value="1"/>
</dbReference>
<comment type="similarity">
    <text evidence="1">Belongs to the 3-beta-HSD family.</text>
</comment>
<protein>
    <submittedName>
        <fullName evidence="4">NAD-dependent epimerase/dehydratase family protein</fullName>
    </submittedName>
</protein>
<dbReference type="Pfam" id="PF01073">
    <property type="entry name" value="3Beta_HSD"/>
    <property type="match status" value="1"/>
</dbReference>
<evidence type="ECO:0000259" key="3">
    <source>
        <dbReference type="Pfam" id="PF01073"/>
    </source>
</evidence>
<dbReference type="SUPFAM" id="SSF51735">
    <property type="entry name" value="NAD(P)-binding Rossmann-fold domains"/>
    <property type="match status" value="1"/>
</dbReference>
<reference evidence="4 5" key="1">
    <citation type="submission" date="2021-05" db="EMBL/GenBank/DDBJ databases">
        <title>The draft genome of Geobacter pelophilus DSM 12255.</title>
        <authorList>
            <person name="Xu Z."/>
            <person name="Masuda Y."/>
            <person name="Itoh H."/>
            <person name="Senoo K."/>
        </authorList>
    </citation>
    <scope>NUCLEOTIDE SEQUENCE [LARGE SCALE GENOMIC DNA]</scope>
    <source>
        <strain evidence="4 5">DSM 12255</strain>
    </source>
</reference>
<dbReference type="GO" id="GO:0016616">
    <property type="term" value="F:oxidoreductase activity, acting on the CH-OH group of donors, NAD or NADP as acceptor"/>
    <property type="evidence" value="ECO:0007669"/>
    <property type="project" value="InterPro"/>
</dbReference>
<name>A0AAW4L454_9BACT</name>
<keyword evidence="2" id="KW-0560">Oxidoreductase</keyword>
<dbReference type="GO" id="GO:0006694">
    <property type="term" value="P:steroid biosynthetic process"/>
    <property type="evidence" value="ECO:0007669"/>
    <property type="project" value="InterPro"/>
</dbReference>
<dbReference type="EMBL" id="JAHCVJ010000003">
    <property type="protein sequence ID" value="MBT0664310.1"/>
    <property type="molecule type" value="Genomic_DNA"/>
</dbReference>
<dbReference type="InterPro" id="IPR036291">
    <property type="entry name" value="NAD(P)-bd_dom_sf"/>
</dbReference>
<organism evidence="4 5">
    <name type="scientific">Geoanaerobacter pelophilus</name>
    <dbReference type="NCBI Taxonomy" id="60036"/>
    <lineage>
        <taxon>Bacteria</taxon>
        <taxon>Pseudomonadati</taxon>
        <taxon>Thermodesulfobacteriota</taxon>
        <taxon>Desulfuromonadia</taxon>
        <taxon>Geobacterales</taxon>
        <taxon>Geobacteraceae</taxon>
        <taxon>Geoanaerobacter</taxon>
    </lineage>
</organism>
<dbReference type="Gene3D" id="3.40.50.720">
    <property type="entry name" value="NAD(P)-binding Rossmann-like Domain"/>
    <property type="match status" value="1"/>
</dbReference>
<dbReference type="InterPro" id="IPR050177">
    <property type="entry name" value="Lipid_A_modif_metabolic_enz"/>
</dbReference>
<dbReference type="InterPro" id="IPR002225">
    <property type="entry name" value="3Beta_OHSteriod_DH/Estase"/>
</dbReference>
<evidence type="ECO:0000313" key="4">
    <source>
        <dbReference type="EMBL" id="MBT0664310.1"/>
    </source>
</evidence>
<feature type="domain" description="3-beta hydroxysteroid dehydrogenase/isomerase" evidence="3">
    <location>
        <begin position="4"/>
        <end position="249"/>
    </location>
</feature>
<sequence>MKALVTGGGGFLGGAIVKMLRDRGDEVASISRTCYPELASLGVEQVQADLADSTAVMKAAAGCDIVFHVAAKAGVWGPYSEYYRANVLGTENVIAACRANCISRLVYTSSPSVVFDGRDIEGGDESLPYPAHFEAFYPQTKALAEQLVLAANAADLATVALRPHLIWGPGDNHLVPRIIARGKSGRLRKIGNRPCPVDTIYVDNAAQAHLLAADRLFPGSAVAGKAYFISNNEPLPLWDMVNRILASADIPPVTGTIAPRLAYFAGALCEKIWSACRLAGEPPMTRFVAQELATAHWFDISAARRDLGYEPGISIDEGMRRLKQWLAGRT</sequence>
<dbReference type="PANTHER" id="PTHR43245">
    <property type="entry name" value="BIFUNCTIONAL POLYMYXIN RESISTANCE PROTEIN ARNA"/>
    <property type="match status" value="1"/>
</dbReference>
<comment type="caution">
    <text evidence="4">The sequence shown here is derived from an EMBL/GenBank/DDBJ whole genome shotgun (WGS) entry which is preliminary data.</text>
</comment>
<evidence type="ECO:0000256" key="2">
    <source>
        <dbReference type="ARBA" id="ARBA00023002"/>
    </source>
</evidence>
<keyword evidence="5" id="KW-1185">Reference proteome</keyword>
<proteinExistence type="inferred from homology"/>
<dbReference type="AlphaFoldDB" id="A0AAW4L454"/>
<evidence type="ECO:0000256" key="1">
    <source>
        <dbReference type="ARBA" id="ARBA00009219"/>
    </source>
</evidence>